<name>A0A7J5B5Z7_9MICO</name>
<protein>
    <submittedName>
        <fullName evidence="1">Acyl-CoA dehydrogenase</fullName>
    </submittedName>
</protein>
<dbReference type="AlphaFoldDB" id="A0A7J5B5Z7"/>
<accession>A0A7J5B5Z7</accession>
<evidence type="ECO:0000313" key="2">
    <source>
        <dbReference type="Proteomes" id="UP000490386"/>
    </source>
</evidence>
<dbReference type="GO" id="GO:0016627">
    <property type="term" value="F:oxidoreductase activity, acting on the CH-CH group of donors"/>
    <property type="evidence" value="ECO:0007669"/>
    <property type="project" value="InterPro"/>
</dbReference>
<keyword evidence="2" id="KW-1185">Reference proteome</keyword>
<comment type="caution">
    <text evidence="1">The sequence shown here is derived from an EMBL/GenBank/DDBJ whole genome shotgun (WGS) entry which is preliminary data.</text>
</comment>
<dbReference type="OrthoDB" id="107064at2"/>
<reference evidence="1 2" key="1">
    <citation type="submission" date="2019-09" db="EMBL/GenBank/DDBJ databases">
        <title>Phylogeny of genus Pseudoclavibacter and closely related genus.</title>
        <authorList>
            <person name="Li Y."/>
        </authorList>
    </citation>
    <scope>NUCLEOTIDE SEQUENCE [LARGE SCALE GENOMIC DNA]</scope>
    <source>
        <strain evidence="1 2">THG-MD12</strain>
    </source>
</reference>
<proteinExistence type="predicted"/>
<dbReference type="InterPro" id="IPR009100">
    <property type="entry name" value="AcylCoA_DH/oxidase_NM_dom_sf"/>
</dbReference>
<dbReference type="EMBL" id="WBJX01000002">
    <property type="protein sequence ID" value="KAB1638564.1"/>
    <property type="molecule type" value="Genomic_DNA"/>
</dbReference>
<evidence type="ECO:0000313" key="1">
    <source>
        <dbReference type="EMBL" id="KAB1638564.1"/>
    </source>
</evidence>
<gene>
    <name evidence="1" type="ORF">F8O03_09300</name>
</gene>
<dbReference type="Proteomes" id="UP000490386">
    <property type="component" value="Unassembled WGS sequence"/>
</dbReference>
<sequence>MSESFQGLDVEPEFWGGSSALLAVAGSCNGDAAPLIDALRASPPPPVPGAGRTRSLFGLLASFGALDLTAARVIEPHFDAAAIMTQSGSAIDPGTSWGVFASASPVEVHWEQESAASVDSAPRRATLSGTKRWCSLAASLDRALVTASDEHGEWTFVLDLNQDAVIPHEGGAPLTGLRGVPSGAVELDAASAWTIGGGAGWYTSRPGFAWGGIGVAAVWFGAAVALGRALQSSARSREPDQLGYAWLGEADRLLHGIRVQLEDAADRIDDGTADWGLAQRVRGNTASGCTRLLALCGEALGPAPLAFDSVHARRVADLTMYLRQHHGARDDAARGRSLSDLLRAERDGTSSGGGAS</sequence>
<dbReference type="SUPFAM" id="SSF56645">
    <property type="entry name" value="Acyl-CoA dehydrogenase NM domain-like"/>
    <property type="match status" value="1"/>
</dbReference>
<dbReference type="RefSeq" id="WP_151423583.1">
    <property type="nucleotide sequence ID" value="NZ_WBJX01000002.1"/>
</dbReference>
<organism evidence="1 2">
    <name type="scientific">Pseudoclavibacter terrae</name>
    <dbReference type="NCBI Taxonomy" id="1530195"/>
    <lineage>
        <taxon>Bacteria</taxon>
        <taxon>Bacillati</taxon>
        <taxon>Actinomycetota</taxon>
        <taxon>Actinomycetes</taxon>
        <taxon>Micrococcales</taxon>
        <taxon>Microbacteriaceae</taxon>
        <taxon>Pseudoclavibacter</taxon>
    </lineage>
</organism>